<evidence type="ECO:0000313" key="1">
    <source>
        <dbReference type="EMBL" id="JAR92639.1"/>
    </source>
</evidence>
<sequence length="73" mass="8153">MVAQMRLRSKGWGTKLVLVYLFTSECTGAVHKITIPSSHGNTAHTIRFFIAVCMFMLDKIGMSQGLRTLLTHV</sequence>
<name>A0A147BPE3_IXORI</name>
<protein>
    <submittedName>
        <fullName evidence="1">Putative secreted protein</fullName>
    </submittedName>
</protein>
<accession>A0A147BPE3</accession>
<proteinExistence type="predicted"/>
<dbReference type="AlphaFoldDB" id="A0A147BPE3"/>
<reference evidence="1" key="1">
    <citation type="journal article" date="2018" name="PLoS Negl. Trop. Dis.">
        <title>Sialome diversity of ticks revealed by RNAseq of single tick salivary glands.</title>
        <authorList>
            <person name="Perner J."/>
            <person name="Kropackova S."/>
            <person name="Kopacek P."/>
            <person name="Ribeiro J.M."/>
        </authorList>
    </citation>
    <scope>NUCLEOTIDE SEQUENCE</scope>
    <source>
        <strain evidence="1">Siblings of single egg batch collected in Ceske Budejovice</strain>
        <tissue evidence="1">Salivary glands</tissue>
    </source>
</reference>
<organism evidence="1">
    <name type="scientific">Ixodes ricinus</name>
    <name type="common">Common tick</name>
    <name type="synonym">Acarus ricinus</name>
    <dbReference type="NCBI Taxonomy" id="34613"/>
    <lineage>
        <taxon>Eukaryota</taxon>
        <taxon>Metazoa</taxon>
        <taxon>Ecdysozoa</taxon>
        <taxon>Arthropoda</taxon>
        <taxon>Chelicerata</taxon>
        <taxon>Arachnida</taxon>
        <taxon>Acari</taxon>
        <taxon>Parasitiformes</taxon>
        <taxon>Ixodida</taxon>
        <taxon>Ixodoidea</taxon>
        <taxon>Ixodidae</taxon>
        <taxon>Ixodinae</taxon>
        <taxon>Ixodes</taxon>
    </lineage>
</organism>
<dbReference type="EMBL" id="GEGO01002765">
    <property type="protein sequence ID" value="JAR92639.1"/>
    <property type="molecule type" value="Transcribed_RNA"/>
</dbReference>